<name>A0A4P7NAE6_PYROR</name>
<dbReference type="AlphaFoldDB" id="A0A4P7NAE6"/>
<reference evidence="1 2" key="1">
    <citation type="journal article" date="2019" name="Mol. Biol. Evol.">
        <title>Blast fungal genomes show frequent chromosomal changes, gene gains and losses, and effector gene turnover.</title>
        <authorList>
            <person name="Gomez Luciano L.B."/>
            <person name="Jason Tsai I."/>
            <person name="Chuma I."/>
            <person name="Tosa Y."/>
            <person name="Chen Y.H."/>
            <person name="Li J.Y."/>
            <person name="Li M.Y."/>
            <person name="Jade Lu M.Y."/>
            <person name="Nakayashiki H."/>
            <person name="Li W.H."/>
        </authorList>
    </citation>
    <scope>NUCLEOTIDE SEQUENCE [LARGE SCALE GENOMIC DNA]</scope>
    <source>
        <strain evidence="1">MZ5-1-6</strain>
    </source>
</reference>
<evidence type="ECO:0000313" key="2">
    <source>
        <dbReference type="Proteomes" id="UP000294847"/>
    </source>
</evidence>
<accession>A0A4P7NAE6</accession>
<dbReference type="EMBL" id="CP034206">
    <property type="protein sequence ID" value="QBZ59777.1"/>
    <property type="molecule type" value="Genomic_DNA"/>
</dbReference>
<proteinExistence type="predicted"/>
<protein>
    <submittedName>
        <fullName evidence="1">Uncharacterized protein</fullName>
    </submittedName>
</protein>
<gene>
    <name evidence="1" type="ORF">PoMZ_04741</name>
</gene>
<evidence type="ECO:0000313" key="1">
    <source>
        <dbReference type="EMBL" id="QBZ59777.1"/>
    </source>
</evidence>
<organism evidence="1 2">
    <name type="scientific">Pyricularia oryzae</name>
    <name type="common">Rice blast fungus</name>
    <name type="synonym">Magnaporthe oryzae</name>
    <dbReference type="NCBI Taxonomy" id="318829"/>
    <lineage>
        <taxon>Eukaryota</taxon>
        <taxon>Fungi</taxon>
        <taxon>Dikarya</taxon>
        <taxon>Ascomycota</taxon>
        <taxon>Pezizomycotina</taxon>
        <taxon>Sordariomycetes</taxon>
        <taxon>Sordariomycetidae</taxon>
        <taxon>Magnaporthales</taxon>
        <taxon>Pyriculariaceae</taxon>
        <taxon>Pyricularia</taxon>
    </lineage>
</organism>
<dbReference type="Proteomes" id="UP000294847">
    <property type="component" value="Chromosome 3"/>
</dbReference>
<sequence>MTWDVRAPLARATQFILSALIISVKPKDALLVSFRGVGTANTVRTMPKFQGNVAIMAKDAVKWAWMQGKKKAGLGVSDLRFVEKCVGFV</sequence>